<reference evidence="2" key="1">
    <citation type="journal article" date="2019" name="Int. J. Syst. Evol. Microbiol.">
        <title>The Global Catalogue of Microorganisms (GCM) 10K type strain sequencing project: providing services to taxonomists for standard genome sequencing and annotation.</title>
        <authorList>
            <consortium name="The Broad Institute Genomics Platform"/>
            <consortium name="The Broad Institute Genome Sequencing Center for Infectious Disease"/>
            <person name="Wu L."/>
            <person name="Ma J."/>
        </authorList>
    </citation>
    <scope>NUCLEOTIDE SEQUENCE [LARGE SCALE GENOMIC DNA]</scope>
    <source>
        <strain evidence="2">KCTC 23984</strain>
    </source>
</reference>
<gene>
    <name evidence="1" type="ORF">ACFS7Z_15810</name>
</gene>
<dbReference type="PROSITE" id="PS51257">
    <property type="entry name" value="PROKAR_LIPOPROTEIN"/>
    <property type="match status" value="1"/>
</dbReference>
<dbReference type="RefSeq" id="WP_377486465.1">
    <property type="nucleotide sequence ID" value="NZ_JBHUOX010000012.1"/>
</dbReference>
<comment type="caution">
    <text evidence="1">The sequence shown here is derived from an EMBL/GenBank/DDBJ whole genome shotgun (WGS) entry which is preliminary data.</text>
</comment>
<evidence type="ECO:0000313" key="2">
    <source>
        <dbReference type="Proteomes" id="UP001597641"/>
    </source>
</evidence>
<dbReference type="Proteomes" id="UP001597641">
    <property type="component" value="Unassembled WGS sequence"/>
</dbReference>
<evidence type="ECO:0000313" key="1">
    <source>
        <dbReference type="EMBL" id="MFD3001840.1"/>
    </source>
</evidence>
<protein>
    <recommendedName>
        <fullName evidence="3">DUF4377 domain-containing protein</fullName>
    </recommendedName>
</protein>
<proteinExistence type="predicted"/>
<dbReference type="Gene3D" id="2.60.40.2810">
    <property type="match status" value="1"/>
</dbReference>
<organism evidence="1 2">
    <name type="scientific">Pontibacter toksunensis</name>
    <dbReference type="NCBI Taxonomy" id="1332631"/>
    <lineage>
        <taxon>Bacteria</taxon>
        <taxon>Pseudomonadati</taxon>
        <taxon>Bacteroidota</taxon>
        <taxon>Cytophagia</taxon>
        <taxon>Cytophagales</taxon>
        <taxon>Hymenobacteraceae</taxon>
        <taxon>Pontibacter</taxon>
    </lineage>
</organism>
<sequence>MKNVTAVRKAFFLAMAGAFLGLCGCEEVEEDVAPVTFTNFKLNDDLLYVYNTKDSRVYSAVNDTVEIYDKITYNQPVHGELYPNYAHDNEKIMGYKPAPGYVGLDSATYEVCSGGICKTAMIRFVVEAPPFSDPYMCQTLLTADTLVTTRNQSKAIRVFLNDVICFYPNSSWAVKFMGPDNGKMDHMNYWEGVKNEVFIYRPNKNFVGEDTFTYRVYPHGDDGPNSTDYQEVNVKIIVKDK</sequence>
<keyword evidence="2" id="KW-1185">Reference proteome</keyword>
<name>A0ABW6BWW8_9BACT</name>
<accession>A0ABW6BWW8</accession>
<dbReference type="EMBL" id="JBHUOX010000012">
    <property type="protein sequence ID" value="MFD3001840.1"/>
    <property type="molecule type" value="Genomic_DNA"/>
</dbReference>
<evidence type="ECO:0008006" key="3">
    <source>
        <dbReference type="Google" id="ProtNLM"/>
    </source>
</evidence>